<evidence type="ECO:0000256" key="6">
    <source>
        <dbReference type="SAM" id="MobiDB-lite"/>
    </source>
</evidence>
<dbReference type="Pfam" id="PF06271">
    <property type="entry name" value="RDD"/>
    <property type="match status" value="1"/>
</dbReference>
<comment type="subcellular location">
    <subcellularLocation>
        <location evidence="1">Cell membrane</location>
        <topology evidence="1">Multi-pass membrane protein</topology>
    </subcellularLocation>
</comment>
<feature type="domain" description="RDD" evidence="8">
    <location>
        <begin position="90"/>
        <end position="230"/>
    </location>
</feature>
<sequence>MTQFGKKQGPASFGKRRTGLQPGAARRPVGSVPAGGLSEEAQSFLNSERKQMSARKTSSSSSALGFLETSPSAPASKRAGNGEKTGDKPVAFRRLFSYLIDTLVLGIPYAFVIEPLVFGQSTTVLIQPGYDPAETFTGDLLTALIMSMGLQILLRAAYSIAMESSSTQATLGKMALGLVVVNSQKTKPSLGQVISRNTFGRLLSNIVPFGIGYLMALFNADKKCLHDMVSGTLVCTKGTSSASSYAEAFA</sequence>
<evidence type="ECO:0000313" key="9">
    <source>
        <dbReference type="EMBL" id="MFC6199448.1"/>
    </source>
</evidence>
<dbReference type="PANTHER" id="PTHR36115">
    <property type="entry name" value="PROLINE-RICH ANTIGEN HOMOLOG-RELATED"/>
    <property type="match status" value="1"/>
</dbReference>
<evidence type="ECO:0000256" key="4">
    <source>
        <dbReference type="ARBA" id="ARBA00022989"/>
    </source>
</evidence>
<evidence type="ECO:0000256" key="7">
    <source>
        <dbReference type="SAM" id="Phobius"/>
    </source>
</evidence>
<keyword evidence="4 7" id="KW-1133">Transmembrane helix</keyword>
<name>A0ABW1SDQ9_9PROT</name>
<keyword evidence="3 7" id="KW-0812">Transmembrane</keyword>
<evidence type="ECO:0000256" key="1">
    <source>
        <dbReference type="ARBA" id="ARBA00004651"/>
    </source>
</evidence>
<dbReference type="RefSeq" id="WP_377380516.1">
    <property type="nucleotide sequence ID" value="NZ_JBHSSW010000033.1"/>
</dbReference>
<evidence type="ECO:0000313" key="10">
    <source>
        <dbReference type="Proteomes" id="UP001596303"/>
    </source>
</evidence>
<comment type="caution">
    <text evidence="9">The sequence shown here is derived from an EMBL/GenBank/DDBJ whole genome shotgun (WGS) entry which is preliminary data.</text>
</comment>
<evidence type="ECO:0000256" key="2">
    <source>
        <dbReference type="ARBA" id="ARBA00022475"/>
    </source>
</evidence>
<gene>
    <name evidence="9" type="ORF">ACFQDM_15285</name>
</gene>
<feature type="transmembrane region" description="Helical" evidence="7">
    <location>
        <begin position="140"/>
        <end position="158"/>
    </location>
</feature>
<evidence type="ECO:0000256" key="3">
    <source>
        <dbReference type="ARBA" id="ARBA00022692"/>
    </source>
</evidence>
<protein>
    <submittedName>
        <fullName evidence="9">RDD family protein</fullName>
    </submittedName>
</protein>
<evidence type="ECO:0000259" key="8">
    <source>
        <dbReference type="Pfam" id="PF06271"/>
    </source>
</evidence>
<dbReference type="InterPro" id="IPR010432">
    <property type="entry name" value="RDD"/>
</dbReference>
<proteinExistence type="predicted"/>
<dbReference type="InterPro" id="IPR051791">
    <property type="entry name" value="Pra-immunoreactive"/>
</dbReference>
<organism evidence="9 10">
    <name type="scientific">Ponticaulis profundi</name>
    <dbReference type="NCBI Taxonomy" id="2665222"/>
    <lineage>
        <taxon>Bacteria</taxon>
        <taxon>Pseudomonadati</taxon>
        <taxon>Pseudomonadota</taxon>
        <taxon>Alphaproteobacteria</taxon>
        <taxon>Hyphomonadales</taxon>
        <taxon>Hyphomonadaceae</taxon>
        <taxon>Ponticaulis</taxon>
    </lineage>
</organism>
<feature type="transmembrane region" description="Helical" evidence="7">
    <location>
        <begin position="98"/>
        <end position="120"/>
    </location>
</feature>
<keyword evidence="5 7" id="KW-0472">Membrane</keyword>
<dbReference type="Proteomes" id="UP001596303">
    <property type="component" value="Unassembled WGS sequence"/>
</dbReference>
<keyword evidence="2" id="KW-1003">Cell membrane</keyword>
<keyword evidence="10" id="KW-1185">Reference proteome</keyword>
<dbReference type="EMBL" id="JBHSSW010000033">
    <property type="protein sequence ID" value="MFC6199448.1"/>
    <property type="molecule type" value="Genomic_DNA"/>
</dbReference>
<evidence type="ECO:0000256" key="5">
    <source>
        <dbReference type="ARBA" id="ARBA00023136"/>
    </source>
</evidence>
<accession>A0ABW1SDQ9</accession>
<reference evidence="10" key="1">
    <citation type="journal article" date="2019" name="Int. J. Syst. Evol. Microbiol.">
        <title>The Global Catalogue of Microorganisms (GCM) 10K type strain sequencing project: providing services to taxonomists for standard genome sequencing and annotation.</title>
        <authorList>
            <consortium name="The Broad Institute Genomics Platform"/>
            <consortium name="The Broad Institute Genome Sequencing Center for Infectious Disease"/>
            <person name="Wu L."/>
            <person name="Ma J."/>
        </authorList>
    </citation>
    <scope>NUCLEOTIDE SEQUENCE [LARGE SCALE GENOMIC DNA]</scope>
    <source>
        <strain evidence="10">CGMCC-1.15741</strain>
    </source>
</reference>
<dbReference type="PANTHER" id="PTHR36115:SF4">
    <property type="entry name" value="MEMBRANE PROTEIN"/>
    <property type="match status" value="1"/>
</dbReference>
<feature type="region of interest" description="Disordered" evidence="6">
    <location>
        <begin position="1"/>
        <end position="85"/>
    </location>
</feature>